<dbReference type="AlphaFoldDB" id="A0A1Q5TSP5"/>
<proteinExistence type="predicted"/>
<dbReference type="Proteomes" id="UP000186268">
    <property type="component" value="Unassembled WGS sequence"/>
</dbReference>
<name>A0A1Q5TSP5_9GAMM</name>
<dbReference type="STRING" id="1873482.Xedl_01853"/>
<organism evidence="1 2">
    <name type="scientific">Xenorhabdus eapokensis</name>
    <dbReference type="NCBI Taxonomy" id="1873482"/>
    <lineage>
        <taxon>Bacteria</taxon>
        <taxon>Pseudomonadati</taxon>
        <taxon>Pseudomonadota</taxon>
        <taxon>Gammaproteobacteria</taxon>
        <taxon>Enterobacterales</taxon>
        <taxon>Morganellaceae</taxon>
        <taxon>Xenorhabdus</taxon>
    </lineage>
</organism>
<accession>A0A1Q5TSP5</accession>
<evidence type="ECO:0000313" key="2">
    <source>
        <dbReference type="Proteomes" id="UP000186268"/>
    </source>
</evidence>
<protein>
    <submittedName>
        <fullName evidence="1">Uncharacterized protein</fullName>
    </submittedName>
</protein>
<dbReference type="RefSeq" id="WP_074023517.1">
    <property type="nucleotide sequence ID" value="NZ_CAWNAG010000002.1"/>
</dbReference>
<reference evidence="1 2" key="1">
    <citation type="submission" date="2016-09" db="EMBL/GenBank/DDBJ databases">
        <title>Xenorhabdus thuongxuanensis sp. nov. and Xenorhabdus eapokensis sp. nov., isolated from Steinernema species.</title>
        <authorList>
            <person name="Kaempfer P."/>
            <person name="Tobias N.J."/>
            <person name="Phan Ke L."/>
            <person name="Bode H.B."/>
            <person name="Glaeser S.P."/>
        </authorList>
    </citation>
    <scope>NUCLEOTIDE SEQUENCE [LARGE SCALE GENOMIC DNA]</scope>
    <source>
        <strain evidence="1 2">DL20</strain>
    </source>
</reference>
<sequence>MSKETRRKVIHYKRAVIQNCKLTLQEIIESIISENGSAYKVSSRREKITPSDPNSGYRLINKSKNYKTVLFGQLILFEQGKSQALMTIDDDVSHYDINAITSQQIKLESDEPISNKRKEKIKREFVDSILYFGVFKNHFMVAQSNSLKIKDIENHLNWLIRNFTDLLNDTNFLVLQDKPTEETIKKIENSPVKKISLGSVPLTSKLPEVQIIVENKTESPVTSLKKIKKLKFMPIGKGGDIIKAAFGEAWFDDLKLEDALDEANLQVNIEITYFRKTTRSGQKVLDALATSLRNLDDDDIKIELNGLGTITGKELRLSSSLNIQFNNGLIDENHLYLEMHKWLISKIQAGEIEIKN</sequence>
<keyword evidence="2" id="KW-1185">Reference proteome</keyword>
<dbReference type="OrthoDB" id="6630675at2"/>
<dbReference type="EMBL" id="MKGQ01000010">
    <property type="protein sequence ID" value="OKP03257.1"/>
    <property type="molecule type" value="Genomic_DNA"/>
</dbReference>
<gene>
    <name evidence="1" type="ORF">Xedl_01853</name>
</gene>
<evidence type="ECO:0000313" key="1">
    <source>
        <dbReference type="EMBL" id="OKP03257.1"/>
    </source>
</evidence>
<comment type="caution">
    <text evidence="1">The sequence shown here is derived from an EMBL/GenBank/DDBJ whole genome shotgun (WGS) entry which is preliminary data.</text>
</comment>